<keyword evidence="1" id="KW-1133">Transmembrane helix</keyword>
<evidence type="ECO:0000313" key="2">
    <source>
        <dbReference type="EMBL" id="GAA0667441.1"/>
    </source>
</evidence>
<keyword evidence="3" id="KW-1185">Reference proteome</keyword>
<organism evidence="2 3">
    <name type="scientific">Natronoarchaeum mannanilyticum</name>
    <dbReference type="NCBI Taxonomy" id="926360"/>
    <lineage>
        <taxon>Archaea</taxon>
        <taxon>Methanobacteriati</taxon>
        <taxon>Methanobacteriota</taxon>
        <taxon>Stenosarchaea group</taxon>
        <taxon>Halobacteria</taxon>
        <taxon>Halobacteriales</taxon>
        <taxon>Natronoarchaeaceae</taxon>
    </lineage>
</organism>
<name>A0AAV3T7S3_9EURY</name>
<accession>A0AAV3T7S3</accession>
<dbReference type="Proteomes" id="UP001500420">
    <property type="component" value="Unassembled WGS sequence"/>
</dbReference>
<keyword evidence="1" id="KW-0472">Membrane</keyword>
<evidence type="ECO:0000256" key="1">
    <source>
        <dbReference type="SAM" id="Phobius"/>
    </source>
</evidence>
<proteinExistence type="predicted"/>
<dbReference type="AlphaFoldDB" id="A0AAV3T7S3"/>
<dbReference type="RefSeq" id="WP_343772932.1">
    <property type="nucleotide sequence ID" value="NZ_BAAADV010000001.1"/>
</dbReference>
<gene>
    <name evidence="2" type="ORF">GCM10009020_11230</name>
</gene>
<comment type="caution">
    <text evidence="2">The sequence shown here is derived from an EMBL/GenBank/DDBJ whole genome shotgun (WGS) entry which is preliminary data.</text>
</comment>
<evidence type="ECO:0000313" key="3">
    <source>
        <dbReference type="Proteomes" id="UP001500420"/>
    </source>
</evidence>
<feature type="transmembrane region" description="Helical" evidence="1">
    <location>
        <begin position="74"/>
        <end position="95"/>
    </location>
</feature>
<sequence length="135" mass="14161">MTSPLAASWSPEGAPSRRDVALTLLLIAWAVWGISTAETVAWGWLGAGVVTFAIAAGPLAVTRLGDRVGAWFRGIGYAGRTVVIVLFAVTVWTAMSLLDSLTVPLSSFAYGGVFGIAIVVAVELGRALTTQDWPR</sequence>
<protein>
    <submittedName>
        <fullName evidence="2">Uncharacterized protein</fullName>
    </submittedName>
</protein>
<feature type="transmembrane region" description="Helical" evidence="1">
    <location>
        <begin position="41"/>
        <end position="62"/>
    </location>
</feature>
<dbReference type="EMBL" id="BAAADV010000001">
    <property type="protein sequence ID" value="GAA0667441.1"/>
    <property type="molecule type" value="Genomic_DNA"/>
</dbReference>
<reference evidence="2 3" key="1">
    <citation type="journal article" date="2019" name="Int. J. Syst. Evol. Microbiol.">
        <title>The Global Catalogue of Microorganisms (GCM) 10K type strain sequencing project: providing services to taxonomists for standard genome sequencing and annotation.</title>
        <authorList>
            <consortium name="The Broad Institute Genomics Platform"/>
            <consortium name="The Broad Institute Genome Sequencing Center for Infectious Disease"/>
            <person name="Wu L."/>
            <person name="Ma J."/>
        </authorList>
    </citation>
    <scope>NUCLEOTIDE SEQUENCE [LARGE SCALE GENOMIC DNA]</scope>
    <source>
        <strain evidence="2 3">JCM 16328</strain>
    </source>
</reference>
<feature type="transmembrane region" description="Helical" evidence="1">
    <location>
        <begin position="20"/>
        <end position="35"/>
    </location>
</feature>
<keyword evidence="1" id="KW-0812">Transmembrane</keyword>
<feature type="transmembrane region" description="Helical" evidence="1">
    <location>
        <begin position="107"/>
        <end position="125"/>
    </location>
</feature>